<evidence type="ECO:0000256" key="2">
    <source>
        <dbReference type="ARBA" id="ARBA00008664"/>
    </source>
</evidence>
<evidence type="ECO:0000256" key="4">
    <source>
        <dbReference type="ARBA" id="ARBA00022801"/>
    </source>
</evidence>
<dbReference type="OrthoDB" id="92272at2"/>
<feature type="domain" description="PLD phosphodiesterase" evidence="8">
    <location>
        <begin position="386"/>
        <end position="416"/>
    </location>
</feature>
<comment type="similarity">
    <text evidence="2">Belongs to the phospholipase D family.</text>
</comment>
<accession>A0A562Q819</accession>
<evidence type="ECO:0000256" key="6">
    <source>
        <dbReference type="ARBA" id="ARBA00023098"/>
    </source>
</evidence>
<evidence type="ECO:0000313" key="10">
    <source>
        <dbReference type="Proteomes" id="UP000315711"/>
    </source>
</evidence>
<evidence type="ECO:0000256" key="5">
    <source>
        <dbReference type="ARBA" id="ARBA00022963"/>
    </source>
</evidence>
<dbReference type="SUPFAM" id="SSF56024">
    <property type="entry name" value="Phospholipase D/nuclease"/>
    <property type="match status" value="2"/>
</dbReference>
<dbReference type="GO" id="GO:0016891">
    <property type="term" value="F:RNA endonuclease activity producing 5'-phosphomonoesters, hydrolytic mechanism"/>
    <property type="evidence" value="ECO:0007669"/>
    <property type="project" value="TreeGrafter"/>
</dbReference>
<evidence type="ECO:0000259" key="8">
    <source>
        <dbReference type="PROSITE" id="PS50035"/>
    </source>
</evidence>
<evidence type="ECO:0000256" key="3">
    <source>
        <dbReference type="ARBA" id="ARBA00012027"/>
    </source>
</evidence>
<comment type="catalytic activity">
    <reaction evidence="1">
        <text>a 1,2-diacyl-sn-glycero-3-phosphocholine + H2O = a 1,2-diacyl-sn-glycero-3-phosphate + choline + H(+)</text>
        <dbReference type="Rhea" id="RHEA:14445"/>
        <dbReference type="ChEBI" id="CHEBI:15354"/>
        <dbReference type="ChEBI" id="CHEBI:15377"/>
        <dbReference type="ChEBI" id="CHEBI:15378"/>
        <dbReference type="ChEBI" id="CHEBI:57643"/>
        <dbReference type="ChEBI" id="CHEBI:58608"/>
        <dbReference type="EC" id="3.1.4.4"/>
    </reaction>
</comment>
<dbReference type="Gene3D" id="3.30.870.10">
    <property type="entry name" value="Endonuclease Chain A"/>
    <property type="match status" value="2"/>
</dbReference>
<keyword evidence="5" id="KW-0442">Lipid degradation</keyword>
<keyword evidence="7" id="KW-0812">Transmembrane</keyword>
<protein>
    <recommendedName>
        <fullName evidence="3">phospholipase D</fullName>
        <ecNumber evidence="3">3.1.4.4</ecNumber>
    </recommendedName>
</protein>
<proteinExistence type="inferred from homology"/>
<dbReference type="InterPro" id="IPR001736">
    <property type="entry name" value="PLipase_D/transphosphatidylase"/>
</dbReference>
<dbReference type="PANTHER" id="PTHR43856:SF1">
    <property type="entry name" value="MITOCHONDRIAL CARDIOLIPIN HYDROLASE"/>
    <property type="match status" value="1"/>
</dbReference>
<comment type="caution">
    <text evidence="9">The sequence shown here is derived from an EMBL/GenBank/DDBJ whole genome shotgun (WGS) entry which is preliminary data.</text>
</comment>
<dbReference type="EC" id="3.1.4.4" evidence="3"/>
<dbReference type="CDD" id="cd09130">
    <property type="entry name" value="PLDc_unchar2_2"/>
    <property type="match status" value="1"/>
</dbReference>
<sequence>MVKSFILTFSKKVFSKKISLILLVLLFIYIGGIIYGVYRPLPHEDLSFQGDEHLIESPTFLTDVSYEKDGSRVYEHDIFDYSFKVIDEAEELIVVDMFLFHDVYDEGDSFPPLTDELTDALIHKKQNHPSIEIVVITDPVNSMYGAYEPEHFLNLKEAGIPVVVSELTPLRDSNPLYSSAWRLILRWFDYLNWTGLPHPQGSNGEDVTIHSYLTALNGKANHRKLIITEKEAIVSSANPHDASALHSNVAFAVKGTIINDLLQTEQAVTEYSANLALPTVDYTDNHGDQVTSQVLTEGKIREKLLELLSEASSGDTIWIALLYLSERDVIGELLDASERGVDVKIVLDQNIESFGQEKNGLPNKPVAEELISKSDGKIDVRWYETEEEQYHPKLLFIDGPDKSQIISGSANFTRRNLRDLTLETSLFIEAPTNDAVSTDVREYFTRIWTNENGIYTTDYETHSDDSLWLRALYRLQKLTNTSTY</sequence>
<keyword evidence="6" id="KW-0443">Lipid metabolism</keyword>
<keyword evidence="10" id="KW-1185">Reference proteome</keyword>
<organism evidence="9 10">
    <name type="scientific">Halalkalibacter nanhaiisediminis</name>
    <dbReference type="NCBI Taxonomy" id="688079"/>
    <lineage>
        <taxon>Bacteria</taxon>
        <taxon>Bacillati</taxon>
        <taxon>Bacillota</taxon>
        <taxon>Bacilli</taxon>
        <taxon>Bacillales</taxon>
        <taxon>Bacillaceae</taxon>
        <taxon>Halalkalibacter</taxon>
    </lineage>
</organism>
<reference evidence="9 10" key="1">
    <citation type="journal article" date="2015" name="Stand. Genomic Sci.">
        <title>Genomic Encyclopedia of Bacterial and Archaeal Type Strains, Phase III: the genomes of soil and plant-associated and newly described type strains.</title>
        <authorList>
            <person name="Whitman W.B."/>
            <person name="Woyke T."/>
            <person name="Klenk H.P."/>
            <person name="Zhou Y."/>
            <person name="Lilburn T.G."/>
            <person name="Beck B.J."/>
            <person name="De Vos P."/>
            <person name="Vandamme P."/>
            <person name="Eisen J.A."/>
            <person name="Garrity G."/>
            <person name="Hugenholtz P."/>
            <person name="Kyrpides N.C."/>
        </authorList>
    </citation>
    <scope>NUCLEOTIDE SEQUENCE [LARGE SCALE GENOMIC DNA]</scope>
    <source>
        <strain evidence="9 10">CGMCC 1.10116</strain>
    </source>
</reference>
<name>A0A562Q819_9BACI</name>
<dbReference type="InterPro" id="IPR025202">
    <property type="entry name" value="PLD-like_dom"/>
</dbReference>
<evidence type="ECO:0000256" key="7">
    <source>
        <dbReference type="SAM" id="Phobius"/>
    </source>
</evidence>
<dbReference type="AlphaFoldDB" id="A0A562Q819"/>
<dbReference type="GO" id="GO:0006793">
    <property type="term" value="P:phosphorus metabolic process"/>
    <property type="evidence" value="ECO:0007669"/>
    <property type="project" value="UniProtKB-ARBA"/>
</dbReference>
<gene>
    <name evidence="9" type="ORF">IQ10_03592</name>
</gene>
<dbReference type="GO" id="GO:0016042">
    <property type="term" value="P:lipid catabolic process"/>
    <property type="evidence" value="ECO:0007669"/>
    <property type="project" value="UniProtKB-KW"/>
</dbReference>
<feature type="transmembrane region" description="Helical" evidence="7">
    <location>
        <begin position="20"/>
        <end position="38"/>
    </location>
</feature>
<dbReference type="GO" id="GO:0004630">
    <property type="term" value="F:phospholipase D activity"/>
    <property type="evidence" value="ECO:0007669"/>
    <property type="project" value="UniProtKB-EC"/>
</dbReference>
<dbReference type="InterPro" id="IPR051406">
    <property type="entry name" value="PLD_domain"/>
</dbReference>
<dbReference type="Proteomes" id="UP000315711">
    <property type="component" value="Unassembled WGS sequence"/>
</dbReference>
<dbReference type="EMBL" id="VLKZ01000016">
    <property type="protein sequence ID" value="TWI52897.1"/>
    <property type="molecule type" value="Genomic_DNA"/>
</dbReference>
<dbReference type="PANTHER" id="PTHR43856">
    <property type="entry name" value="CARDIOLIPIN HYDROLASE"/>
    <property type="match status" value="1"/>
</dbReference>
<keyword evidence="7" id="KW-0472">Membrane</keyword>
<evidence type="ECO:0000256" key="1">
    <source>
        <dbReference type="ARBA" id="ARBA00000798"/>
    </source>
</evidence>
<keyword evidence="4" id="KW-0378">Hydrolase</keyword>
<keyword evidence="7" id="KW-1133">Transmembrane helix</keyword>
<dbReference type="PROSITE" id="PS50035">
    <property type="entry name" value="PLD"/>
    <property type="match status" value="1"/>
</dbReference>
<evidence type="ECO:0000313" key="9">
    <source>
        <dbReference type="EMBL" id="TWI52897.1"/>
    </source>
</evidence>
<dbReference type="Pfam" id="PF13091">
    <property type="entry name" value="PLDc_2"/>
    <property type="match status" value="1"/>
</dbReference>